<accession>A0ABT1JLU0</accession>
<dbReference type="Gene3D" id="3.30.1870.10">
    <property type="entry name" value="EreA-like, domain 2"/>
    <property type="match status" value="1"/>
</dbReference>
<comment type="caution">
    <text evidence="1">The sequence shown here is derived from an EMBL/GenBank/DDBJ whole genome shotgun (WGS) entry which is preliminary data.</text>
</comment>
<keyword evidence="2" id="KW-1185">Reference proteome</keyword>
<dbReference type="PANTHER" id="PTHR31299">
    <property type="entry name" value="ESTERASE, PUTATIVE (AFU_ORTHOLOGUE AFUA_1G05850)-RELATED"/>
    <property type="match status" value="1"/>
</dbReference>
<proteinExistence type="predicted"/>
<dbReference type="PANTHER" id="PTHR31299:SF0">
    <property type="entry name" value="ESTERASE, PUTATIVE (AFU_ORTHOLOGUE AFUA_1G05850)-RELATED"/>
    <property type="match status" value="1"/>
</dbReference>
<dbReference type="InterPro" id="IPR052036">
    <property type="entry name" value="Hydrolase/PRTase-associated"/>
</dbReference>
<dbReference type="InterPro" id="IPR007815">
    <property type="entry name" value="Emycin_Estase"/>
</dbReference>
<sequence length="389" mass="42230">MSTPPVLPPDPSPPVAAWLTTQPVGARPELIAEAAREAVIVGLGVSTREAHEVFAFVTDTTWLLVERGFTTIAVLDNQRVADLYDRYVSGEDIDLDRALAQAWGPWQVVEMRDALVRLRELNRTRAGARVRIVGVASSRVLSSDYDRVVDLLAGIDAGTAVRVEALLDVIRVAHGSGEHVLRARGTHPGTPFVEMARTARAHTARLAPSGERDAALELLDAVVDFHANAIGVGHDMAREEHLAADRLLDHHRRTGERIVLWEGSAHIAAHPGPMLGSHLRTALDDRYLAVHITFGQGHITRATIPAPRADSIDARLAGAHGERTIDLRTPPPATVAGDLGRSWPTRLISGLYDPADDDEHYFDLPSLTGSFDALVYIPTITPIRPLADE</sequence>
<gene>
    <name evidence="1" type="ORF">G443_003499</name>
</gene>
<evidence type="ECO:0000313" key="2">
    <source>
        <dbReference type="Proteomes" id="UP000791080"/>
    </source>
</evidence>
<name>A0ABT1JLU0_ACTCY</name>
<dbReference type="Gene3D" id="1.20.1440.30">
    <property type="entry name" value="Biosynthetic Protein domain"/>
    <property type="match status" value="1"/>
</dbReference>
<dbReference type="CDD" id="cd14728">
    <property type="entry name" value="Ere-like"/>
    <property type="match status" value="1"/>
</dbReference>
<dbReference type="Gene3D" id="3.40.1660.10">
    <property type="entry name" value="EreA-like (biosynthetic domain)"/>
    <property type="match status" value="1"/>
</dbReference>
<dbReference type="RefSeq" id="WP_016697507.1">
    <property type="nucleotide sequence ID" value="NZ_AUBJ02000001.1"/>
</dbReference>
<dbReference type="Proteomes" id="UP000791080">
    <property type="component" value="Unassembled WGS sequence"/>
</dbReference>
<dbReference type="Pfam" id="PF05139">
    <property type="entry name" value="Erythro_esteras"/>
    <property type="match status" value="1"/>
</dbReference>
<dbReference type="SUPFAM" id="SSF159501">
    <property type="entry name" value="EreA/ChaN-like"/>
    <property type="match status" value="1"/>
</dbReference>
<evidence type="ECO:0000313" key="1">
    <source>
        <dbReference type="EMBL" id="MCP2333229.1"/>
    </source>
</evidence>
<reference evidence="1 2" key="1">
    <citation type="submission" date="2022-06" db="EMBL/GenBank/DDBJ databases">
        <title>Genomic Encyclopedia of Type Strains, Phase I: the one thousand microbial genomes (KMG-I) project.</title>
        <authorList>
            <person name="Kyrpides N."/>
        </authorList>
    </citation>
    <scope>NUCLEOTIDE SEQUENCE [LARGE SCALE GENOMIC DNA]</scope>
    <source>
        <strain evidence="1 2">DSM 43889</strain>
    </source>
</reference>
<dbReference type="EMBL" id="AUBJ02000001">
    <property type="protein sequence ID" value="MCP2333229.1"/>
    <property type="molecule type" value="Genomic_DNA"/>
</dbReference>
<protein>
    <submittedName>
        <fullName evidence="1">Erythromycin esterase</fullName>
    </submittedName>
</protein>
<organism evidence="1 2">
    <name type="scientific">Actinoalloteichus caeruleus DSM 43889</name>
    <dbReference type="NCBI Taxonomy" id="1120930"/>
    <lineage>
        <taxon>Bacteria</taxon>
        <taxon>Bacillati</taxon>
        <taxon>Actinomycetota</taxon>
        <taxon>Actinomycetes</taxon>
        <taxon>Pseudonocardiales</taxon>
        <taxon>Pseudonocardiaceae</taxon>
        <taxon>Actinoalloteichus</taxon>
        <taxon>Actinoalloteichus cyanogriseus</taxon>
    </lineage>
</organism>